<keyword evidence="2" id="KW-1185">Reference proteome</keyword>
<evidence type="ECO:0000313" key="1">
    <source>
        <dbReference type="EMBL" id="PXX65016.1"/>
    </source>
</evidence>
<accession>A0A318K666</accession>
<dbReference type="AlphaFoldDB" id="A0A318K666"/>
<organism evidence="1 2">
    <name type="scientific">Nocardia tenerifensis</name>
    <dbReference type="NCBI Taxonomy" id="228006"/>
    <lineage>
        <taxon>Bacteria</taxon>
        <taxon>Bacillati</taxon>
        <taxon>Actinomycetota</taxon>
        <taxon>Actinomycetes</taxon>
        <taxon>Mycobacteriales</taxon>
        <taxon>Nocardiaceae</taxon>
        <taxon>Nocardia</taxon>
    </lineage>
</organism>
<gene>
    <name evidence="1" type="ORF">DFR70_10477</name>
</gene>
<dbReference type="Proteomes" id="UP000247569">
    <property type="component" value="Unassembled WGS sequence"/>
</dbReference>
<proteinExistence type="predicted"/>
<protein>
    <submittedName>
        <fullName evidence="1">Uncharacterized protein</fullName>
    </submittedName>
</protein>
<name>A0A318K666_9NOCA</name>
<dbReference type="EMBL" id="QJKF01000004">
    <property type="protein sequence ID" value="PXX65016.1"/>
    <property type="molecule type" value="Genomic_DNA"/>
</dbReference>
<evidence type="ECO:0000313" key="2">
    <source>
        <dbReference type="Proteomes" id="UP000247569"/>
    </source>
</evidence>
<comment type="caution">
    <text evidence="1">The sequence shown here is derived from an EMBL/GenBank/DDBJ whole genome shotgun (WGS) entry which is preliminary data.</text>
</comment>
<dbReference type="OrthoDB" id="4553774at2"/>
<sequence length="90" mass="10342">MPATKTVLIDRPYAPLEKQRLPAGRPRSWYVRHNRKLKAMRLTIALLDSGVYNPSAANNKRIRYTAEVVGIRPPSDLTCTMVRTLMSKRY</sequence>
<dbReference type="RefSeq" id="WP_085998287.1">
    <property type="nucleotide sequence ID" value="NZ_QJKF01000004.1"/>
</dbReference>
<reference evidence="1 2" key="1">
    <citation type="submission" date="2018-05" db="EMBL/GenBank/DDBJ databases">
        <title>Genomic Encyclopedia of Type Strains, Phase IV (KMG-IV): sequencing the most valuable type-strain genomes for metagenomic binning, comparative biology and taxonomic classification.</title>
        <authorList>
            <person name="Goeker M."/>
        </authorList>
    </citation>
    <scope>NUCLEOTIDE SEQUENCE [LARGE SCALE GENOMIC DNA]</scope>
    <source>
        <strain evidence="1 2">DSM 44704</strain>
    </source>
</reference>